<dbReference type="GO" id="GO:0005634">
    <property type="term" value="C:nucleus"/>
    <property type="evidence" value="ECO:0007669"/>
    <property type="project" value="UniProtKB-SubCell"/>
</dbReference>
<name>A0A5B7K614_PORTR</name>
<reference evidence="3 4" key="1">
    <citation type="submission" date="2019-05" db="EMBL/GenBank/DDBJ databases">
        <title>Another draft genome of Portunus trituberculatus and its Hox gene families provides insights of decapod evolution.</title>
        <authorList>
            <person name="Jeong J.-H."/>
            <person name="Song I."/>
            <person name="Kim S."/>
            <person name="Choi T."/>
            <person name="Kim D."/>
            <person name="Ryu S."/>
            <person name="Kim W."/>
        </authorList>
    </citation>
    <scope>NUCLEOTIDE SEQUENCE [LARGE SCALE GENOMIC DNA]</scope>
    <source>
        <tissue evidence="3">Muscle</tissue>
    </source>
</reference>
<comment type="caution">
    <text evidence="3">The sequence shown here is derived from an EMBL/GenBank/DDBJ whole genome shotgun (WGS) entry which is preliminary data.</text>
</comment>
<accession>A0A5B7K614</accession>
<dbReference type="Proteomes" id="UP000324222">
    <property type="component" value="Unassembled WGS sequence"/>
</dbReference>
<gene>
    <name evidence="3" type="ORF">E2C01_096232</name>
</gene>
<evidence type="ECO:0000313" key="4">
    <source>
        <dbReference type="Proteomes" id="UP000324222"/>
    </source>
</evidence>
<comment type="subcellular location">
    <subcellularLocation>
        <location evidence="1">Nucleus</location>
    </subcellularLocation>
</comment>
<dbReference type="SUPFAM" id="SSF46689">
    <property type="entry name" value="Homeodomain-like"/>
    <property type="match status" value="1"/>
</dbReference>
<keyword evidence="4" id="KW-1185">Reference proteome</keyword>
<evidence type="ECO:0000313" key="3">
    <source>
        <dbReference type="EMBL" id="MPD00738.1"/>
    </source>
</evidence>
<dbReference type="InterPro" id="IPR007889">
    <property type="entry name" value="HTH_Psq"/>
</dbReference>
<proteinExistence type="predicted"/>
<feature type="domain" description="HTH psq-type" evidence="2">
    <location>
        <begin position="17"/>
        <end position="60"/>
    </location>
</feature>
<evidence type="ECO:0000256" key="1">
    <source>
        <dbReference type="ARBA" id="ARBA00004123"/>
    </source>
</evidence>
<dbReference type="InterPro" id="IPR009057">
    <property type="entry name" value="Homeodomain-like_sf"/>
</dbReference>
<dbReference type="Gene3D" id="1.10.10.60">
    <property type="entry name" value="Homeodomain-like"/>
    <property type="match status" value="1"/>
</dbReference>
<dbReference type="GO" id="GO:0003677">
    <property type="term" value="F:DNA binding"/>
    <property type="evidence" value="ECO:0007669"/>
    <property type="project" value="InterPro"/>
</dbReference>
<organism evidence="3 4">
    <name type="scientific">Portunus trituberculatus</name>
    <name type="common">Swimming crab</name>
    <name type="synonym">Neptunus trituberculatus</name>
    <dbReference type="NCBI Taxonomy" id="210409"/>
    <lineage>
        <taxon>Eukaryota</taxon>
        <taxon>Metazoa</taxon>
        <taxon>Ecdysozoa</taxon>
        <taxon>Arthropoda</taxon>
        <taxon>Crustacea</taxon>
        <taxon>Multicrustacea</taxon>
        <taxon>Malacostraca</taxon>
        <taxon>Eumalacostraca</taxon>
        <taxon>Eucarida</taxon>
        <taxon>Decapoda</taxon>
        <taxon>Pleocyemata</taxon>
        <taxon>Brachyura</taxon>
        <taxon>Eubrachyura</taxon>
        <taxon>Portunoidea</taxon>
        <taxon>Portunidae</taxon>
        <taxon>Portuninae</taxon>
        <taxon>Portunus</taxon>
    </lineage>
</organism>
<evidence type="ECO:0000259" key="2">
    <source>
        <dbReference type="Pfam" id="PF04218"/>
    </source>
</evidence>
<dbReference type="EMBL" id="VSRR010124153">
    <property type="protein sequence ID" value="MPD00738.1"/>
    <property type="molecule type" value="Genomic_DNA"/>
</dbReference>
<protein>
    <recommendedName>
        <fullName evidence="2">HTH psq-type domain-containing protein</fullName>
    </recommendedName>
</protein>
<dbReference type="Pfam" id="PF04218">
    <property type="entry name" value="CENP-B_N"/>
    <property type="match status" value="1"/>
</dbReference>
<sequence length="62" mass="6970">MSPKRGINPNKGGDKPKKARKVITLETKLAILKKFEEGMRVKDIVSLFDMAATTVVTIRKDR</sequence>
<dbReference type="AlphaFoldDB" id="A0A5B7K614"/>